<feature type="compositionally biased region" description="Basic residues" evidence="1">
    <location>
        <begin position="62"/>
        <end position="77"/>
    </location>
</feature>
<dbReference type="Proteomes" id="UP000770661">
    <property type="component" value="Unassembled WGS sequence"/>
</dbReference>
<keyword evidence="3" id="KW-1185">Reference proteome</keyword>
<protein>
    <submittedName>
        <fullName evidence="2">Uncharacterized protein</fullName>
    </submittedName>
</protein>
<organism evidence="2 3">
    <name type="scientific">Chionoecetes opilio</name>
    <name type="common">Atlantic snow crab</name>
    <name type="synonym">Cancer opilio</name>
    <dbReference type="NCBI Taxonomy" id="41210"/>
    <lineage>
        <taxon>Eukaryota</taxon>
        <taxon>Metazoa</taxon>
        <taxon>Ecdysozoa</taxon>
        <taxon>Arthropoda</taxon>
        <taxon>Crustacea</taxon>
        <taxon>Multicrustacea</taxon>
        <taxon>Malacostraca</taxon>
        <taxon>Eumalacostraca</taxon>
        <taxon>Eucarida</taxon>
        <taxon>Decapoda</taxon>
        <taxon>Pleocyemata</taxon>
        <taxon>Brachyura</taxon>
        <taxon>Eubrachyura</taxon>
        <taxon>Majoidea</taxon>
        <taxon>Majidae</taxon>
        <taxon>Chionoecetes</taxon>
    </lineage>
</organism>
<evidence type="ECO:0000313" key="2">
    <source>
        <dbReference type="EMBL" id="KAG0721905.1"/>
    </source>
</evidence>
<gene>
    <name evidence="2" type="ORF">GWK47_045497</name>
</gene>
<dbReference type="EMBL" id="JACEEZ010010311">
    <property type="protein sequence ID" value="KAG0721905.1"/>
    <property type="molecule type" value="Genomic_DNA"/>
</dbReference>
<comment type="caution">
    <text evidence="2">The sequence shown here is derived from an EMBL/GenBank/DDBJ whole genome shotgun (WGS) entry which is preliminary data.</text>
</comment>
<sequence length="102" mass="11172">MAVRCKHHPPPAAALHCKTSDISGLPLHLGYLARQRPPCHHHGSLPLRLLPAPMEKTNNPHLRCRPHPPATRPHKTHSTPAPPVPLTRSGLPLVQVAWISPP</sequence>
<proteinExistence type="predicted"/>
<feature type="region of interest" description="Disordered" evidence="1">
    <location>
        <begin position="50"/>
        <end position="88"/>
    </location>
</feature>
<accession>A0A8J5CWU3</accession>
<name>A0A8J5CWU3_CHIOP</name>
<evidence type="ECO:0000256" key="1">
    <source>
        <dbReference type="SAM" id="MobiDB-lite"/>
    </source>
</evidence>
<dbReference type="AlphaFoldDB" id="A0A8J5CWU3"/>
<reference evidence="2" key="1">
    <citation type="submission" date="2020-07" db="EMBL/GenBank/DDBJ databases">
        <title>The High-quality genome of the commercially important snow crab, Chionoecetes opilio.</title>
        <authorList>
            <person name="Jeong J.-H."/>
            <person name="Ryu S."/>
        </authorList>
    </citation>
    <scope>NUCLEOTIDE SEQUENCE</scope>
    <source>
        <strain evidence="2">MADBK_172401_WGS</strain>
        <tissue evidence="2">Digestive gland</tissue>
    </source>
</reference>
<evidence type="ECO:0000313" key="3">
    <source>
        <dbReference type="Proteomes" id="UP000770661"/>
    </source>
</evidence>